<dbReference type="InterPro" id="IPR036640">
    <property type="entry name" value="ABC1_TM_sf"/>
</dbReference>
<sequence>MADHQAQRIGVRWVIKQLPFSLMVALVTFGAVGTFEPILNGWVFGQLADINFHNMGIVGRYVLMATAAYFSTYLSLYLYNRVRQRAVRLLNQALKTVYFTTSMAEAGTKVTEVSDTINQVTSVGKQIEQNYFVTLMDMFQEVFGVIVVVIFILKINAILSLIYVFFSVLSLLPSHFGRKRLDKNSRAWSRANASLVLNMKDIFQGRMEILNFEAWQAFFNRFRQHLAKEEEDYERLNNFQYFLQFISWMFAIAANLLPIFIGLLFMAQGWFGVTTGVILTLTMTADAVVYGVRQLSQYQSQIIGTRQLRELPVVKAFSEPIADEKPVTLAEPESVKGHLTIKNLTVVRDQHLILDAVNLNLKPDAKILVTGPSGVGKSTLLKAITGQLTAQGTVLFNNKPLHAGDFVLVSQSVWLFSGTLRDNVTLYQEYSDEAVLRVLQVVGLDKELGIGILDFEIVDNGSNLSGGQAQRIGIARGLLRQSPVFLLDEISASLDQANADKIHKLIYALPVTVIEVAHHYNAELAQEFGVETYELVDHTLQLKK</sequence>
<dbReference type="Pfam" id="PF00005">
    <property type="entry name" value="ABC_tran"/>
    <property type="match status" value="1"/>
</dbReference>
<dbReference type="EMBL" id="AP011548">
    <property type="protein sequence ID" value="BAI42157.1"/>
    <property type="molecule type" value="Genomic_DNA"/>
</dbReference>
<dbReference type="KEGG" id="lrh:LGG_01694"/>
<accession>A0A7S7JGX4</accession>
<dbReference type="SUPFAM" id="SSF52540">
    <property type="entry name" value="P-loop containing nucleoside triphosphate hydrolases"/>
    <property type="match status" value="1"/>
</dbReference>
<dbReference type="SMART" id="SM00382">
    <property type="entry name" value="AAA"/>
    <property type="match status" value="1"/>
</dbReference>
<dbReference type="PANTHER" id="PTHR24223">
    <property type="entry name" value="ATP-BINDING CASSETTE SUB-FAMILY C"/>
    <property type="match status" value="1"/>
</dbReference>
<dbReference type="PANTHER" id="PTHR24223:SF443">
    <property type="entry name" value="MULTIDRUG-RESISTANCE LIKE PROTEIN 1, ISOFORM I"/>
    <property type="match status" value="1"/>
</dbReference>
<comment type="subcellular location">
    <subcellularLocation>
        <location evidence="2">Cell membrane</location>
        <topology evidence="2">Multi-pass membrane protein</topology>
    </subcellularLocation>
    <subcellularLocation>
        <location evidence="1">Vacuole membrane</location>
        <topology evidence="1">Multi-pass membrane protein</topology>
    </subcellularLocation>
</comment>
<dbReference type="InterPro" id="IPR050173">
    <property type="entry name" value="ABC_transporter_C-like"/>
</dbReference>
<evidence type="ECO:0000256" key="1">
    <source>
        <dbReference type="ARBA" id="ARBA00004128"/>
    </source>
</evidence>
<evidence type="ECO:0000256" key="6">
    <source>
        <dbReference type="ARBA" id="ARBA00022741"/>
    </source>
</evidence>
<dbReference type="RefSeq" id="WP_014569716.1">
    <property type="nucleotide sequence ID" value="NC_013198.1"/>
</dbReference>
<organism evidence="10 11">
    <name type="scientific">Lacticaseibacillus rhamnosus (strain ATCC 53103 / LMG 18243 / GG)</name>
    <name type="common">Lactobacillus rhamnosus</name>
    <dbReference type="NCBI Taxonomy" id="568703"/>
    <lineage>
        <taxon>Bacteria</taxon>
        <taxon>Bacillati</taxon>
        <taxon>Bacillota</taxon>
        <taxon>Bacilli</taxon>
        <taxon>Lactobacillales</taxon>
        <taxon>Lactobacillaceae</taxon>
        <taxon>Lacticaseibacillus</taxon>
    </lineage>
</organism>
<dbReference type="Proteomes" id="UP000002067">
    <property type="component" value="Chromosome"/>
</dbReference>
<dbReference type="PROSITE" id="PS50893">
    <property type="entry name" value="ABC_TRANSPORTER_2"/>
    <property type="match status" value="1"/>
</dbReference>
<protein>
    <submittedName>
        <fullName evidence="10">Multidrug ABC transporter ATP-binding and permease components</fullName>
    </submittedName>
</protein>
<evidence type="ECO:0000313" key="11">
    <source>
        <dbReference type="Proteomes" id="UP000002067"/>
    </source>
</evidence>
<dbReference type="GO" id="GO:0016887">
    <property type="term" value="F:ATP hydrolysis activity"/>
    <property type="evidence" value="ECO:0007669"/>
    <property type="project" value="InterPro"/>
</dbReference>
<dbReference type="GO" id="GO:0005524">
    <property type="term" value="F:ATP binding"/>
    <property type="evidence" value="ECO:0007669"/>
    <property type="project" value="UniProtKB-KW"/>
</dbReference>
<keyword evidence="4" id="KW-0812">Transmembrane</keyword>
<dbReference type="InterPro" id="IPR011527">
    <property type="entry name" value="ABC1_TM_dom"/>
</dbReference>
<dbReference type="AlphaFoldDB" id="A0A7S7JGX4"/>
<proteinExistence type="predicted"/>
<dbReference type="KEGG" id="lrg:LRHM_1630"/>
<evidence type="ECO:0000256" key="7">
    <source>
        <dbReference type="ARBA" id="ARBA00022840"/>
    </source>
</evidence>
<keyword evidence="5" id="KW-0677">Repeat</keyword>
<dbReference type="InterPro" id="IPR003593">
    <property type="entry name" value="AAA+_ATPase"/>
</dbReference>
<evidence type="ECO:0000256" key="3">
    <source>
        <dbReference type="ARBA" id="ARBA00022448"/>
    </source>
</evidence>
<dbReference type="GO" id="GO:0005774">
    <property type="term" value="C:vacuolar membrane"/>
    <property type="evidence" value="ECO:0007669"/>
    <property type="project" value="UniProtKB-SubCell"/>
</dbReference>
<dbReference type="InterPro" id="IPR027417">
    <property type="entry name" value="P-loop_NTPase"/>
</dbReference>
<evidence type="ECO:0000256" key="5">
    <source>
        <dbReference type="ARBA" id="ARBA00022737"/>
    </source>
</evidence>
<evidence type="ECO:0000313" key="10">
    <source>
        <dbReference type="EMBL" id="BAI42157.1"/>
    </source>
</evidence>
<dbReference type="Gene3D" id="3.40.50.300">
    <property type="entry name" value="P-loop containing nucleotide triphosphate hydrolases"/>
    <property type="match status" value="1"/>
</dbReference>
<dbReference type="CDD" id="cd03228">
    <property type="entry name" value="ABCC_MRP_Like"/>
    <property type="match status" value="1"/>
</dbReference>
<dbReference type="PROSITE" id="PS50929">
    <property type="entry name" value="ABC_TM1F"/>
    <property type="match status" value="1"/>
</dbReference>
<name>A0A7S7JGX4_LACRG</name>
<dbReference type="SUPFAM" id="SSF90123">
    <property type="entry name" value="ABC transporter transmembrane region"/>
    <property type="match status" value="1"/>
</dbReference>
<dbReference type="InterPro" id="IPR017871">
    <property type="entry name" value="ABC_transporter-like_CS"/>
</dbReference>
<gene>
    <name evidence="10" type="ordered locus">LRHM_1630</name>
</gene>
<keyword evidence="8" id="KW-1133">Transmembrane helix</keyword>
<evidence type="ECO:0000256" key="9">
    <source>
        <dbReference type="ARBA" id="ARBA00023136"/>
    </source>
</evidence>
<keyword evidence="6" id="KW-0547">Nucleotide-binding</keyword>
<dbReference type="GO" id="GO:0140359">
    <property type="term" value="F:ABC-type transporter activity"/>
    <property type="evidence" value="ECO:0007669"/>
    <property type="project" value="InterPro"/>
</dbReference>
<dbReference type="InterPro" id="IPR003439">
    <property type="entry name" value="ABC_transporter-like_ATP-bd"/>
</dbReference>
<dbReference type="Gene3D" id="1.20.1560.10">
    <property type="entry name" value="ABC transporter type 1, transmembrane domain"/>
    <property type="match status" value="1"/>
</dbReference>
<dbReference type="PROSITE" id="PS00211">
    <property type="entry name" value="ABC_TRANSPORTER_1"/>
    <property type="match status" value="1"/>
</dbReference>
<dbReference type="GO" id="GO:0005886">
    <property type="term" value="C:plasma membrane"/>
    <property type="evidence" value="ECO:0007669"/>
    <property type="project" value="UniProtKB-SubCell"/>
</dbReference>
<dbReference type="Pfam" id="PF00664">
    <property type="entry name" value="ABC_membrane"/>
    <property type="match status" value="1"/>
</dbReference>
<reference evidence="10 11" key="1">
    <citation type="journal article" date="2009" name="J. Bacteriol.">
        <title>Complete genome sequence of the probiotic Lactobacillus rhamnosus ATCC 53103.</title>
        <authorList>
            <person name="Morita H."/>
            <person name="Toh H."/>
            <person name="Oshima K."/>
            <person name="Murakami M."/>
            <person name="Taylor T.D."/>
            <person name="Igimi S."/>
            <person name="Hattori M."/>
        </authorList>
    </citation>
    <scope>NUCLEOTIDE SEQUENCE [LARGE SCALE GENOMIC DNA]</scope>
    <source>
        <strain evidence="11">ATCC 53103 / LMG 18243 / GG [Tokyo]</strain>
    </source>
</reference>
<keyword evidence="7 10" id="KW-0067">ATP-binding</keyword>
<evidence type="ECO:0000256" key="4">
    <source>
        <dbReference type="ARBA" id="ARBA00022692"/>
    </source>
</evidence>
<evidence type="ECO:0000256" key="2">
    <source>
        <dbReference type="ARBA" id="ARBA00004651"/>
    </source>
</evidence>
<evidence type="ECO:0000256" key="8">
    <source>
        <dbReference type="ARBA" id="ARBA00022989"/>
    </source>
</evidence>
<keyword evidence="9" id="KW-0472">Membrane</keyword>
<keyword evidence="3" id="KW-0813">Transport</keyword>